<organism evidence="1 2">
    <name type="scientific">Candidatus Competibacter denitrificans Run_A_D11</name>
    <dbReference type="NCBI Taxonomy" id="1400863"/>
    <lineage>
        <taxon>Bacteria</taxon>
        <taxon>Pseudomonadati</taxon>
        <taxon>Pseudomonadota</taxon>
        <taxon>Gammaproteobacteria</taxon>
        <taxon>Candidatus Competibacteraceae</taxon>
        <taxon>Candidatus Competibacter</taxon>
    </lineage>
</organism>
<gene>
    <name evidence="1" type="ORF">BN873_p20057</name>
</gene>
<dbReference type="Proteomes" id="UP000035760">
    <property type="component" value="Unassembled WGS sequence"/>
</dbReference>
<sequence>MTHQKFFVHNLLQKLGYEVH</sequence>
<evidence type="ECO:0000313" key="2">
    <source>
        <dbReference type="Proteomes" id="UP000035760"/>
    </source>
</evidence>
<name>W6MAB2_9GAMM</name>
<protein>
    <submittedName>
        <fullName evidence="1">Uncharacterized protein</fullName>
    </submittedName>
</protein>
<comment type="caution">
    <text evidence="1">The sequence shown here is derived from an EMBL/GenBank/DDBJ whole genome shotgun (WGS) entry which is preliminary data.</text>
</comment>
<dbReference type="EMBL" id="CBTJ020000114">
    <property type="protein sequence ID" value="CDI04677.1"/>
    <property type="molecule type" value="Genomic_DNA"/>
</dbReference>
<proteinExistence type="predicted"/>
<reference evidence="1" key="2">
    <citation type="submission" date="2014-03" db="EMBL/GenBank/DDBJ databases">
        <title>Candidatus Competibacter-lineage genomes retrieved from metagenomes reveal functional metabolic diversity.</title>
        <authorList>
            <person name="McIlroy S.J."/>
            <person name="Albertsen M."/>
            <person name="Andresen E.K."/>
            <person name="Saunders A.M."/>
            <person name="Kristiansen R."/>
            <person name="Stokholm-Bjerregaard M."/>
            <person name="Nielsen K.L."/>
            <person name="Nielsen P.H."/>
        </authorList>
    </citation>
    <scope>NUCLEOTIDE SEQUENCE</scope>
    <source>
        <strain evidence="1">Run_A_D11</strain>
    </source>
</reference>
<accession>W6MAB2</accession>
<evidence type="ECO:0000313" key="1">
    <source>
        <dbReference type="EMBL" id="CDI04677.1"/>
    </source>
</evidence>
<dbReference type="AlphaFoldDB" id="W6MAB2"/>
<keyword evidence="2" id="KW-1185">Reference proteome</keyword>
<reference evidence="1" key="1">
    <citation type="submission" date="2013-07" db="EMBL/GenBank/DDBJ databases">
        <authorList>
            <person name="McIlroy S."/>
        </authorList>
    </citation>
    <scope>NUCLEOTIDE SEQUENCE [LARGE SCALE GENOMIC DNA]</scope>
    <source>
        <strain evidence="1">Run_A_D11</strain>
    </source>
</reference>